<feature type="repeat" description="TPR" evidence="3">
    <location>
        <begin position="183"/>
        <end position="216"/>
    </location>
</feature>
<keyword evidence="1" id="KW-0677">Repeat</keyword>
<feature type="chain" id="PRO_5023105321" evidence="4">
    <location>
        <begin position="39"/>
        <end position="474"/>
    </location>
</feature>
<gene>
    <name evidence="5" type="ORF">Mal64_28690</name>
</gene>
<organism evidence="5 6">
    <name type="scientific">Pseudobythopirellula maris</name>
    <dbReference type="NCBI Taxonomy" id="2527991"/>
    <lineage>
        <taxon>Bacteria</taxon>
        <taxon>Pseudomonadati</taxon>
        <taxon>Planctomycetota</taxon>
        <taxon>Planctomycetia</taxon>
        <taxon>Pirellulales</taxon>
        <taxon>Lacipirellulaceae</taxon>
        <taxon>Pseudobythopirellula</taxon>
    </lineage>
</organism>
<evidence type="ECO:0000256" key="1">
    <source>
        <dbReference type="ARBA" id="ARBA00022737"/>
    </source>
</evidence>
<dbReference type="InterPro" id="IPR019734">
    <property type="entry name" value="TPR_rpt"/>
</dbReference>
<dbReference type="OrthoDB" id="243265at2"/>
<evidence type="ECO:0000313" key="6">
    <source>
        <dbReference type="Proteomes" id="UP000315440"/>
    </source>
</evidence>
<evidence type="ECO:0000313" key="5">
    <source>
        <dbReference type="EMBL" id="TWT87331.1"/>
    </source>
</evidence>
<dbReference type="SMART" id="SM00028">
    <property type="entry name" value="TPR"/>
    <property type="match status" value="4"/>
</dbReference>
<keyword evidence="4" id="KW-0732">Signal</keyword>
<feature type="signal peptide" evidence="4">
    <location>
        <begin position="1"/>
        <end position="38"/>
    </location>
</feature>
<sequence precursor="true">MASAISAPGRPTPCRPWRSLVAAAALLASAFAAPLASAQDSGASASSPGRGLTIESLIGDSVSNANEDSYPLVADAIQRFTNEDPIAARTLLEQAKERDSKLPPVGLMIAKMYLGVGNGQAVRAALEQAVQQDSANDPEPFLMLGEDAFSGNRFIEADAMFDKAFRLIDGYNDNQKRKRRLQIRAYRGRGAVAQRRRDWQESLESLDKWLALDPDSDSAHNQKGQVLFMLGQEREGYSELVAAHRLNSKLPNPLISAGLMYSRLDMQDKALTAFERAYADDQSNPMLLTAYGSALIRTGDVARAQQILAKGRTTSIDTVNVWLLSGVAARMAGSPEQAEEYLLKAFSLAPVSANSRDVYNQLAQLLINLPEPENKRRALEFAELNARLNSDNPDVNITLAWVRYQLGQARGAVAALQKGLQGGKLSPDSSYLVAKILVAQGKNEQAKSLLSASMDEQSGIFVQRDEAQALLDTL</sequence>
<evidence type="ECO:0000256" key="4">
    <source>
        <dbReference type="SAM" id="SignalP"/>
    </source>
</evidence>
<dbReference type="EMBL" id="SJPQ01000003">
    <property type="protein sequence ID" value="TWT87331.1"/>
    <property type="molecule type" value="Genomic_DNA"/>
</dbReference>
<protein>
    <submittedName>
        <fullName evidence="5">Tetratricopeptide repeat protein</fullName>
    </submittedName>
</protein>
<dbReference type="SUPFAM" id="SSF48452">
    <property type="entry name" value="TPR-like"/>
    <property type="match status" value="2"/>
</dbReference>
<evidence type="ECO:0000256" key="2">
    <source>
        <dbReference type="ARBA" id="ARBA00022803"/>
    </source>
</evidence>
<dbReference type="PANTHER" id="PTHR44858:SF1">
    <property type="entry name" value="UDP-N-ACETYLGLUCOSAMINE--PEPTIDE N-ACETYLGLUCOSAMINYLTRANSFERASE SPINDLY-RELATED"/>
    <property type="match status" value="1"/>
</dbReference>
<dbReference type="SUPFAM" id="SSF81901">
    <property type="entry name" value="HCP-like"/>
    <property type="match status" value="1"/>
</dbReference>
<dbReference type="PANTHER" id="PTHR44858">
    <property type="entry name" value="TETRATRICOPEPTIDE REPEAT PROTEIN 6"/>
    <property type="match status" value="1"/>
</dbReference>
<reference evidence="5 6" key="1">
    <citation type="submission" date="2019-02" db="EMBL/GenBank/DDBJ databases">
        <title>Deep-cultivation of Planctomycetes and their phenomic and genomic characterization uncovers novel biology.</title>
        <authorList>
            <person name="Wiegand S."/>
            <person name="Jogler M."/>
            <person name="Boedeker C."/>
            <person name="Pinto D."/>
            <person name="Vollmers J."/>
            <person name="Rivas-Marin E."/>
            <person name="Kohn T."/>
            <person name="Peeters S.H."/>
            <person name="Heuer A."/>
            <person name="Rast P."/>
            <person name="Oberbeckmann S."/>
            <person name="Bunk B."/>
            <person name="Jeske O."/>
            <person name="Meyerdierks A."/>
            <person name="Storesund J.E."/>
            <person name="Kallscheuer N."/>
            <person name="Luecker S."/>
            <person name="Lage O.M."/>
            <person name="Pohl T."/>
            <person name="Merkel B.J."/>
            <person name="Hornburger P."/>
            <person name="Mueller R.-W."/>
            <person name="Bruemmer F."/>
            <person name="Labrenz M."/>
            <person name="Spormann A.M."/>
            <person name="Op Den Camp H."/>
            <person name="Overmann J."/>
            <person name="Amann R."/>
            <person name="Jetten M.S.M."/>
            <person name="Mascher T."/>
            <person name="Medema M.H."/>
            <person name="Devos D.P."/>
            <person name="Kaster A.-K."/>
            <person name="Ovreas L."/>
            <person name="Rohde M."/>
            <person name="Galperin M.Y."/>
            <person name="Jogler C."/>
        </authorList>
    </citation>
    <scope>NUCLEOTIDE SEQUENCE [LARGE SCALE GENOMIC DNA]</scope>
    <source>
        <strain evidence="5 6">Mal64</strain>
    </source>
</reference>
<name>A0A5C5ZKK6_9BACT</name>
<comment type="caution">
    <text evidence="5">The sequence shown here is derived from an EMBL/GenBank/DDBJ whole genome shotgun (WGS) entry which is preliminary data.</text>
</comment>
<dbReference type="PROSITE" id="PS50005">
    <property type="entry name" value="TPR"/>
    <property type="match status" value="1"/>
</dbReference>
<keyword evidence="2 3" id="KW-0802">TPR repeat</keyword>
<evidence type="ECO:0000256" key="3">
    <source>
        <dbReference type="PROSITE-ProRule" id="PRU00339"/>
    </source>
</evidence>
<dbReference type="AlphaFoldDB" id="A0A5C5ZKK6"/>
<dbReference type="InterPro" id="IPR011990">
    <property type="entry name" value="TPR-like_helical_dom_sf"/>
</dbReference>
<dbReference type="Proteomes" id="UP000315440">
    <property type="component" value="Unassembled WGS sequence"/>
</dbReference>
<accession>A0A5C5ZKK6</accession>
<keyword evidence="6" id="KW-1185">Reference proteome</keyword>
<dbReference type="InterPro" id="IPR050498">
    <property type="entry name" value="Ycf3"/>
</dbReference>
<dbReference type="Gene3D" id="1.25.40.10">
    <property type="entry name" value="Tetratricopeptide repeat domain"/>
    <property type="match status" value="1"/>
</dbReference>
<proteinExistence type="predicted"/>